<protein>
    <submittedName>
        <fullName evidence="1">Uncharacterized protein</fullName>
    </submittedName>
</protein>
<name>A0ABT1J0X4_9ACTN</name>
<proteinExistence type="predicted"/>
<dbReference type="Proteomes" id="UP001206483">
    <property type="component" value="Unassembled WGS sequence"/>
</dbReference>
<organism evidence="1 2">
    <name type="scientific">Kitasatospora paracochleata</name>
    <dbReference type="NCBI Taxonomy" id="58354"/>
    <lineage>
        <taxon>Bacteria</taxon>
        <taxon>Bacillati</taxon>
        <taxon>Actinomycetota</taxon>
        <taxon>Actinomycetes</taxon>
        <taxon>Kitasatosporales</taxon>
        <taxon>Streptomycetaceae</taxon>
        <taxon>Kitasatospora</taxon>
    </lineage>
</organism>
<gene>
    <name evidence="1" type="ORF">FHR36_004226</name>
</gene>
<accession>A0ABT1J0X4</accession>
<reference evidence="1 2" key="1">
    <citation type="submission" date="2022-06" db="EMBL/GenBank/DDBJ databases">
        <title>Sequencing the genomes of 1000 actinobacteria strains.</title>
        <authorList>
            <person name="Klenk H.-P."/>
        </authorList>
    </citation>
    <scope>NUCLEOTIDE SEQUENCE [LARGE SCALE GENOMIC DNA]</scope>
    <source>
        <strain evidence="1 2">DSM 41656</strain>
    </source>
</reference>
<evidence type="ECO:0000313" key="1">
    <source>
        <dbReference type="EMBL" id="MCP2311063.1"/>
    </source>
</evidence>
<keyword evidence="2" id="KW-1185">Reference proteome</keyword>
<comment type="caution">
    <text evidence="1">The sequence shown here is derived from an EMBL/GenBank/DDBJ whole genome shotgun (WGS) entry which is preliminary data.</text>
</comment>
<sequence length="33" mass="3750">MTREEFDRIGALLDSRSINNGDRHDDTASVEKT</sequence>
<dbReference type="EMBL" id="JAMZDX010000004">
    <property type="protein sequence ID" value="MCP2311063.1"/>
    <property type="molecule type" value="Genomic_DNA"/>
</dbReference>
<evidence type="ECO:0000313" key="2">
    <source>
        <dbReference type="Proteomes" id="UP001206483"/>
    </source>
</evidence>